<gene>
    <name evidence="1" type="ORF">R1523_30585</name>
</gene>
<dbReference type="EMBL" id="JAWJWI010000021">
    <property type="protein sequence ID" value="MDV4189859.1"/>
    <property type="molecule type" value="Genomic_DNA"/>
</dbReference>
<organism evidence="1 2">
    <name type="scientific">Rhizobium brockwellii</name>
    <dbReference type="NCBI Taxonomy" id="3019932"/>
    <lineage>
        <taxon>Bacteria</taxon>
        <taxon>Pseudomonadati</taxon>
        <taxon>Pseudomonadota</taxon>
        <taxon>Alphaproteobacteria</taxon>
        <taxon>Hyphomicrobiales</taxon>
        <taxon>Rhizobiaceae</taxon>
        <taxon>Rhizobium/Agrobacterium group</taxon>
        <taxon>Rhizobium</taxon>
    </lineage>
</organism>
<dbReference type="Proteomes" id="UP001187203">
    <property type="component" value="Unassembled WGS sequence"/>
</dbReference>
<proteinExistence type="predicted"/>
<dbReference type="RefSeq" id="WP_222056249.1">
    <property type="nucleotide sequence ID" value="NZ_JAWJWH010000022.1"/>
</dbReference>
<keyword evidence="2" id="KW-1185">Reference proteome</keyword>
<comment type="caution">
    <text evidence="1">The sequence shown here is derived from an EMBL/GenBank/DDBJ whole genome shotgun (WGS) entry which is preliminary data.</text>
</comment>
<name>A0ABU3YVI5_9HYPH</name>
<evidence type="ECO:0000313" key="1">
    <source>
        <dbReference type="EMBL" id="MDV4189859.1"/>
    </source>
</evidence>
<evidence type="ECO:0000313" key="2">
    <source>
        <dbReference type="Proteomes" id="UP001187203"/>
    </source>
</evidence>
<sequence length="96" mass="10831">MSDHPEQWPILMRKDEVINLKLAVYCTGLDEKTIRGWCKQFGIGRQAKPGSPLGISAPALEMVVHGDMVALKLLRDGKRTDPRVSRYFDFLGLPSY</sequence>
<evidence type="ECO:0008006" key="3">
    <source>
        <dbReference type="Google" id="ProtNLM"/>
    </source>
</evidence>
<accession>A0ABU3YVI5</accession>
<reference evidence="2" key="1">
    <citation type="journal article" date="2023" name="Int. J. Mol. Sci.">
        <title>Genomic and Metabolic Characterization of Plant Growth-Promoting Rhizobacteria Isolated from Nodules of Clovers Grown in Non-Farmed Soil.</title>
        <authorList>
            <person name="Wojcik M."/>
            <person name="Koper P."/>
            <person name="Zebracki K."/>
            <person name="Marczak M."/>
            <person name="Mazur A."/>
        </authorList>
    </citation>
    <scope>NUCLEOTIDE SEQUENCE [LARGE SCALE GENOMIC DNA]</scope>
    <source>
        <strain evidence="2">KB12</strain>
    </source>
</reference>
<protein>
    <recommendedName>
        <fullName evidence="3">Helix-turn-helix domain-containing protein</fullName>
    </recommendedName>
</protein>